<feature type="domain" description="Phosphatidic acid phosphatase type 2/haloperoxidase" evidence="1">
    <location>
        <begin position="368"/>
        <end position="459"/>
    </location>
</feature>
<proteinExistence type="predicted"/>
<keyword evidence="3" id="KW-1185">Reference proteome</keyword>
<dbReference type="Gene3D" id="1.10.606.20">
    <property type="match status" value="1"/>
</dbReference>
<dbReference type="OrthoDB" id="7793240at2"/>
<dbReference type="InterPro" id="IPR036938">
    <property type="entry name" value="PAP2/HPO_sf"/>
</dbReference>
<sequence length="466" mass="52264">MSKPEFSALTFDNPDANGGAWKTVIINAPQDYLVETPQSTDADTYQNELIQSKNAVSQRTYAQEVAINYWASGGVLRWNQIARELVAKYNHPPKEGEKPDPIKPMASPPFAARAYALLSVAQYDALVATWFYKYKYRRLSPSHSGLKSFLPETELPSYPSEDAVIAAVSYKILSNLFPAENNYLYNKALEHGNTRLWAGANVKSDIVAGGLLGEQIAQKVIDYARNDNFDNAKDKDQKWKEKTDKIKNGWISQDDPKHAPLLPLMGLVQTWFDKNEVLGNPQPSPPPALTSKEFKQDIDSVKKIGDTRTQEQKRIAEFWADGVGTFTPPGHWNKIAEELIRKEKFTELKIAKILQQLNRAEEDAAIACWATKYKYFFPRPTQVDKTIKNSLSVPNFPSYTSGHSTFSAAAALVLGHYFPKDSVRLKKMANEAGLSRIYGGIHYFCDNEGGKMCGEKIGKLAVDWGR</sequence>
<dbReference type="InterPro" id="IPR052559">
    <property type="entry name" value="V-haloperoxidase"/>
</dbReference>
<dbReference type="CDD" id="cd03380">
    <property type="entry name" value="PAP2_like_1"/>
    <property type="match status" value="1"/>
</dbReference>
<dbReference type="PANTHER" id="PTHR34599:SF1">
    <property type="entry name" value="PHOSPHATIDIC ACID PHOSPHATASE TYPE 2_HALOPEROXIDASE DOMAIN-CONTAINING PROTEIN"/>
    <property type="match status" value="1"/>
</dbReference>
<evidence type="ECO:0000313" key="2">
    <source>
        <dbReference type="EMBL" id="PWK27123.1"/>
    </source>
</evidence>
<accession>A0A316E8N5</accession>
<dbReference type="InterPro" id="IPR000326">
    <property type="entry name" value="PAP2/HPO"/>
</dbReference>
<comment type="caution">
    <text evidence="2">The sequence shown here is derived from an EMBL/GenBank/DDBJ whole genome shotgun (WGS) entry which is preliminary data.</text>
</comment>
<reference evidence="2 3" key="1">
    <citation type="submission" date="2018-05" db="EMBL/GenBank/DDBJ databases">
        <title>Genomic Encyclopedia of Archaeal and Bacterial Type Strains, Phase II (KMG-II): from individual species to whole genera.</title>
        <authorList>
            <person name="Goeker M."/>
        </authorList>
    </citation>
    <scope>NUCLEOTIDE SEQUENCE [LARGE SCALE GENOMIC DNA]</scope>
    <source>
        <strain evidence="2 3">DSM 22214</strain>
    </source>
</reference>
<dbReference type="CDD" id="cd03398">
    <property type="entry name" value="PAP2_haloperoxidase"/>
    <property type="match status" value="1"/>
</dbReference>
<organism evidence="2 3">
    <name type="scientific">Arcicella aurantiaca</name>
    <dbReference type="NCBI Taxonomy" id="591202"/>
    <lineage>
        <taxon>Bacteria</taxon>
        <taxon>Pseudomonadati</taxon>
        <taxon>Bacteroidota</taxon>
        <taxon>Cytophagia</taxon>
        <taxon>Cytophagales</taxon>
        <taxon>Flectobacillaceae</taxon>
        <taxon>Arcicella</taxon>
    </lineage>
</organism>
<evidence type="ECO:0000259" key="1">
    <source>
        <dbReference type="Pfam" id="PF01569"/>
    </source>
</evidence>
<protein>
    <submittedName>
        <fullName evidence="2">PAP2 superfamily protein</fullName>
    </submittedName>
</protein>
<evidence type="ECO:0000313" key="3">
    <source>
        <dbReference type="Proteomes" id="UP000245489"/>
    </source>
</evidence>
<dbReference type="SUPFAM" id="SSF48317">
    <property type="entry name" value="Acid phosphatase/Vanadium-dependent haloperoxidase"/>
    <property type="match status" value="2"/>
</dbReference>
<dbReference type="EMBL" id="QGGO01000008">
    <property type="protein sequence ID" value="PWK27123.1"/>
    <property type="molecule type" value="Genomic_DNA"/>
</dbReference>
<gene>
    <name evidence="2" type="ORF">LV89_01937</name>
</gene>
<dbReference type="PANTHER" id="PTHR34599">
    <property type="entry name" value="PEROXIDASE-RELATED"/>
    <property type="match status" value="1"/>
</dbReference>
<dbReference type="Proteomes" id="UP000245489">
    <property type="component" value="Unassembled WGS sequence"/>
</dbReference>
<dbReference type="RefSeq" id="WP_158279556.1">
    <property type="nucleotide sequence ID" value="NZ_QGGO01000008.1"/>
</dbReference>
<dbReference type="AlphaFoldDB" id="A0A316E8N5"/>
<dbReference type="Pfam" id="PF01569">
    <property type="entry name" value="PAP2"/>
    <property type="match status" value="1"/>
</dbReference>
<name>A0A316E8N5_9BACT</name>